<accession>A0ABY5MTI8</accession>
<protein>
    <recommendedName>
        <fullName evidence="3">DUF3616 domain-containing protein</fullName>
    </recommendedName>
</protein>
<dbReference type="Proteomes" id="UP000831921">
    <property type="component" value="Chromosome"/>
</dbReference>
<gene>
    <name evidence="1" type="ORF">M1K48_12980</name>
</gene>
<organism evidence="1 2">
    <name type="scientific">Sphingomonas glaciei</name>
    <dbReference type="NCBI Taxonomy" id="2938948"/>
    <lineage>
        <taxon>Bacteria</taxon>
        <taxon>Pseudomonadati</taxon>
        <taxon>Pseudomonadota</taxon>
        <taxon>Alphaproteobacteria</taxon>
        <taxon>Sphingomonadales</taxon>
        <taxon>Sphingomonadaceae</taxon>
        <taxon>Sphingomonas</taxon>
    </lineage>
</organism>
<dbReference type="EMBL" id="CP097253">
    <property type="protein sequence ID" value="UUR07828.1"/>
    <property type="molecule type" value="Genomic_DNA"/>
</dbReference>
<keyword evidence="2" id="KW-1185">Reference proteome</keyword>
<evidence type="ECO:0000313" key="1">
    <source>
        <dbReference type="EMBL" id="UUR07828.1"/>
    </source>
</evidence>
<sequence>MTKHFRASEEPRWSAKVIAARDMTYADGPSEDDDRPPHVRAASGLSAFREYLAVIQDDANWLALIDADQQVTAVPLPPSPAGDRVFSKKRGNQADKYDLEACVTVASGEQEELVGFSSGSREERQWVLRVKEAGGGDYEAEFTPAPAFYTAMAANRAFSGAGLNIEGALSLDEDRIRLFQRGNAEARDGAEAIDATADFSWTELCEHLGAPDKQPPPALGNIRTYDLGTLAGVRLTFSDAEHLGGGRMLYSASAEDPDSGEIRGSVLGIIEADGRARWTHLSDQDGSPFNGKIEGLTVDGKDPGKVYFVIDDDDEDTPSRIFHARVSEEMISGRSG</sequence>
<proteinExistence type="predicted"/>
<dbReference type="RefSeq" id="WP_249503617.1">
    <property type="nucleotide sequence ID" value="NZ_CP097253.1"/>
</dbReference>
<name>A0ABY5MTI8_9SPHN</name>
<evidence type="ECO:0008006" key="3">
    <source>
        <dbReference type="Google" id="ProtNLM"/>
    </source>
</evidence>
<dbReference type="InterPro" id="IPR053851">
    <property type="entry name" value="DUF6929"/>
</dbReference>
<evidence type="ECO:0000313" key="2">
    <source>
        <dbReference type="Proteomes" id="UP000831921"/>
    </source>
</evidence>
<reference evidence="1 2" key="1">
    <citation type="submission" date="2022-05" db="EMBL/GenBank/DDBJ databases">
        <title>S8-45 Sphingomonas ultraviolaceadurans.</title>
        <authorList>
            <person name="Liu Y."/>
        </authorList>
    </citation>
    <scope>NUCLEOTIDE SEQUENCE [LARGE SCALE GENOMIC DNA]</scope>
    <source>
        <strain evidence="1 2">S8-45</strain>
    </source>
</reference>
<dbReference type="Pfam" id="PF22000">
    <property type="entry name" value="DUF6929"/>
    <property type="match status" value="1"/>
</dbReference>